<dbReference type="WBParaSite" id="ES5_v2.g24480.t1">
    <property type="protein sequence ID" value="ES5_v2.g24480.t1"/>
    <property type="gene ID" value="ES5_v2.g24480"/>
</dbReference>
<reference evidence="2" key="1">
    <citation type="submission" date="2022-11" db="UniProtKB">
        <authorList>
            <consortium name="WormBaseParasite"/>
        </authorList>
    </citation>
    <scope>IDENTIFICATION</scope>
</reference>
<evidence type="ECO:0000313" key="1">
    <source>
        <dbReference type="Proteomes" id="UP000887579"/>
    </source>
</evidence>
<name>A0AC34G403_9BILA</name>
<evidence type="ECO:0000313" key="2">
    <source>
        <dbReference type="WBParaSite" id="ES5_v2.g24480.t1"/>
    </source>
</evidence>
<protein>
    <submittedName>
        <fullName evidence="2">Exoribonuclease phosphorolytic domain-containing protein</fullName>
    </submittedName>
</protein>
<proteinExistence type="predicted"/>
<sequence>MIANNDREGNANIPSLIVQQTANGGFINSNSMMEIDDSSSTVFSSSFSYSDSDTSLHYIQNETELICCVNGPGELPMAKRINDRLAVSVLYYMENGASTSSNELQEFANLMIDRSSHPRAGLSINVLQMRDNGSRISAALNAVSLALLDSAILFDILFAAAEVALLSDNSIVVNPTKDVEEKAVATALLIFSSIDKELKVCGFRSRGIITSDFYCGAVEAAKSAATE</sequence>
<accession>A0AC34G403</accession>
<organism evidence="1 2">
    <name type="scientific">Panagrolaimus sp. ES5</name>
    <dbReference type="NCBI Taxonomy" id="591445"/>
    <lineage>
        <taxon>Eukaryota</taxon>
        <taxon>Metazoa</taxon>
        <taxon>Ecdysozoa</taxon>
        <taxon>Nematoda</taxon>
        <taxon>Chromadorea</taxon>
        <taxon>Rhabditida</taxon>
        <taxon>Tylenchina</taxon>
        <taxon>Panagrolaimomorpha</taxon>
        <taxon>Panagrolaimoidea</taxon>
        <taxon>Panagrolaimidae</taxon>
        <taxon>Panagrolaimus</taxon>
    </lineage>
</organism>
<dbReference type="Proteomes" id="UP000887579">
    <property type="component" value="Unplaced"/>
</dbReference>